<protein>
    <submittedName>
        <fullName evidence="2">Uncharacterized protein</fullName>
    </submittedName>
</protein>
<dbReference type="EMBL" id="AP019537">
    <property type="protein sequence ID" value="BBJ04322.1"/>
    <property type="molecule type" value="Genomic_DNA"/>
</dbReference>
<evidence type="ECO:0000313" key="2">
    <source>
        <dbReference type="EMBL" id="BBJ04322.1"/>
    </source>
</evidence>
<gene>
    <name evidence="2" type="ORF">YBY_21710</name>
</gene>
<feature type="transmembrane region" description="Helical" evidence="1">
    <location>
        <begin position="12"/>
        <end position="30"/>
    </location>
</feature>
<accession>A0A455WER6</accession>
<evidence type="ECO:0000256" key="1">
    <source>
        <dbReference type="SAM" id="Phobius"/>
    </source>
</evidence>
<keyword evidence="1" id="KW-0472">Membrane</keyword>
<name>A0A455WER6_MARNT</name>
<reference evidence="2" key="1">
    <citation type="submission" date="2019-03" db="EMBL/GenBank/DDBJ databases">
        <title>Whole genome analysis of nitrate-reducing bacteria Marinobacter hydrocarbonoclasticus YB03.</title>
        <authorList>
            <person name="Azam A.H."/>
            <person name="Yuk S.R."/>
            <person name="Kamarisima K."/>
            <person name="Miyanaga K."/>
            <person name="Tanji Y."/>
        </authorList>
    </citation>
    <scope>NUCLEOTIDE SEQUENCE</scope>
    <source>
        <strain evidence="2">YB03</strain>
    </source>
</reference>
<sequence>MDLTWIGVVDTTVKIGLGAAISAVFGYFVLVKKQEHENDQEQRRLFYSLQEEKKSKYVEFLSLSQKLIQTYLYTSCSPASDDYNQYLRAFNELQIISNDTIRVKAYEAMYSVQSFIFLSKNQQEIDLLDKMVADAREKISVFQKVAQQEATRQYEKI</sequence>
<organism evidence="2">
    <name type="scientific">Marinobacter nauticus</name>
    <name type="common">Marinobacter hydrocarbonoclasticus</name>
    <name type="synonym">Marinobacter aquaeolei</name>
    <dbReference type="NCBI Taxonomy" id="2743"/>
    <lineage>
        <taxon>Bacteria</taxon>
        <taxon>Pseudomonadati</taxon>
        <taxon>Pseudomonadota</taxon>
        <taxon>Gammaproteobacteria</taxon>
        <taxon>Pseudomonadales</taxon>
        <taxon>Marinobacteraceae</taxon>
        <taxon>Marinobacter</taxon>
    </lineage>
</organism>
<proteinExistence type="predicted"/>
<keyword evidence="1" id="KW-0812">Transmembrane</keyword>
<keyword evidence="1" id="KW-1133">Transmembrane helix</keyword>
<dbReference type="AlphaFoldDB" id="A0A455WER6"/>